<comment type="similarity">
    <text evidence="2">Belongs to the drug/metabolite transporter (DMT) superfamily. 10 TMS drug/metabolite exporter (DME) (TC 2.A.7.3) family.</text>
</comment>
<feature type="transmembrane region" description="Helical" evidence="6">
    <location>
        <begin position="90"/>
        <end position="109"/>
    </location>
</feature>
<reference evidence="9" key="1">
    <citation type="journal article" date="2019" name="Int. J. Syst. Evol. Microbiol.">
        <title>The Global Catalogue of Microorganisms (GCM) 10K type strain sequencing project: providing services to taxonomists for standard genome sequencing and annotation.</title>
        <authorList>
            <consortium name="The Broad Institute Genomics Platform"/>
            <consortium name="The Broad Institute Genome Sequencing Center for Infectious Disease"/>
            <person name="Wu L."/>
            <person name="Ma J."/>
        </authorList>
    </citation>
    <scope>NUCLEOTIDE SEQUENCE [LARGE SCALE GENOMIC DNA]</scope>
    <source>
        <strain evidence="9">NBRC 103632</strain>
    </source>
</reference>
<evidence type="ECO:0000256" key="2">
    <source>
        <dbReference type="ARBA" id="ARBA00009853"/>
    </source>
</evidence>
<feature type="transmembrane region" description="Helical" evidence="6">
    <location>
        <begin position="139"/>
        <end position="161"/>
    </location>
</feature>
<dbReference type="Pfam" id="PF00892">
    <property type="entry name" value="EamA"/>
    <property type="match status" value="2"/>
</dbReference>
<dbReference type="InterPro" id="IPR000620">
    <property type="entry name" value="EamA_dom"/>
</dbReference>
<comment type="caution">
    <text evidence="8">The sequence shown here is derived from an EMBL/GenBank/DDBJ whole genome shotgun (WGS) entry which is preliminary data.</text>
</comment>
<dbReference type="PANTHER" id="PTHR22911">
    <property type="entry name" value="ACYL-MALONYL CONDENSING ENZYME-RELATED"/>
    <property type="match status" value="1"/>
</dbReference>
<dbReference type="Proteomes" id="UP001595957">
    <property type="component" value="Unassembled WGS sequence"/>
</dbReference>
<feature type="transmembrane region" description="Helical" evidence="6">
    <location>
        <begin position="255"/>
        <end position="273"/>
    </location>
</feature>
<keyword evidence="3 6" id="KW-0812">Transmembrane</keyword>
<dbReference type="InterPro" id="IPR037185">
    <property type="entry name" value="EmrE-like"/>
</dbReference>
<proteinExistence type="inferred from homology"/>
<dbReference type="PANTHER" id="PTHR22911:SF6">
    <property type="entry name" value="SOLUTE CARRIER FAMILY 35 MEMBER G1"/>
    <property type="match status" value="1"/>
</dbReference>
<feature type="domain" description="EamA" evidence="7">
    <location>
        <begin position="5"/>
        <end position="132"/>
    </location>
</feature>
<evidence type="ECO:0000313" key="9">
    <source>
        <dbReference type="Proteomes" id="UP001595957"/>
    </source>
</evidence>
<comment type="subcellular location">
    <subcellularLocation>
        <location evidence="1">Membrane</location>
        <topology evidence="1">Multi-pass membrane protein</topology>
    </subcellularLocation>
</comment>
<evidence type="ECO:0000259" key="7">
    <source>
        <dbReference type="Pfam" id="PF00892"/>
    </source>
</evidence>
<feature type="transmembrane region" description="Helical" evidence="6">
    <location>
        <begin position="32"/>
        <end position="49"/>
    </location>
</feature>
<organism evidence="8 9">
    <name type="scientific">Sphingobium tyrosinilyticum</name>
    <dbReference type="NCBI Taxonomy" id="2715436"/>
    <lineage>
        <taxon>Bacteria</taxon>
        <taxon>Pseudomonadati</taxon>
        <taxon>Pseudomonadota</taxon>
        <taxon>Alphaproteobacteria</taxon>
        <taxon>Sphingomonadales</taxon>
        <taxon>Sphingomonadaceae</taxon>
        <taxon>Sphingobium</taxon>
    </lineage>
</organism>
<feature type="domain" description="EamA" evidence="7">
    <location>
        <begin position="143"/>
        <end position="269"/>
    </location>
</feature>
<keyword evidence="4 6" id="KW-1133">Transmembrane helix</keyword>
<evidence type="ECO:0000256" key="1">
    <source>
        <dbReference type="ARBA" id="ARBA00004141"/>
    </source>
</evidence>
<feature type="transmembrane region" description="Helical" evidence="6">
    <location>
        <begin position="116"/>
        <end position="133"/>
    </location>
</feature>
<keyword evidence="9" id="KW-1185">Reference proteome</keyword>
<evidence type="ECO:0000256" key="5">
    <source>
        <dbReference type="ARBA" id="ARBA00023136"/>
    </source>
</evidence>
<feature type="transmembrane region" description="Helical" evidence="6">
    <location>
        <begin position="61"/>
        <end position="84"/>
    </location>
</feature>
<evidence type="ECO:0000256" key="6">
    <source>
        <dbReference type="SAM" id="Phobius"/>
    </source>
</evidence>
<dbReference type="EMBL" id="JBHSFZ010000005">
    <property type="protein sequence ID" value="MFC4593291.1"/>
    <property type="molecule type" value="Genomic_DNA"/>
</dbReference>
<evidence type="ECO:0000313" key="8">
    <source>
        <dbReference type="EMBL" id="MFC4593291.1"/>
    </source>
</evidence>
<keyword evidence="5 6" id="KW-0472">Membrane</keyword>
<gene>
    <name evidence="8" type="ORF">ACFO3E_03650</name>
</gene>
<feature type="transmembrane region" description="Helical" evidence="6">
    <location>
        <begin position="173"/>
        <end position="193"/>
    </location>
</feature>
<evidence type="ECO:0000256" key="4">
    <source>
        <dbReference type="ARBA" id="ARBA00022989"/>
    </source>
</evidence>
<dbReference type="SUPFAM" id="SSF103481">
    <property type="entry name" value="Multidrug resistance efflux transporter EmrE"/>
    <property type="match status" value="2"/>
</dbReference>
<accession>A0ABV9EUG6</accession>
<protein>
    <submittedName>
        <fullName evidence="8">DMT family transporter</fullName>
    </submittedName>
</protein>
<evidence type="ECO:0000256" key="3">
    <source>
        <dbReference type="ARBA" id="ARBA00022692"/>
    </source>
</evidence>
<name>A0ABV9EUG6_9SPHN</name>
<feature type="transmembrane region" description="Helical" evidence="6">
    <location>
        <begin position="229"/>
        <end position="249"/>
    </location>
</feature>
<sequence length="285" mass="30438">MGLRLVAMAFLAAMFALGKVVGTRGVHLGELLFYRQALALPIIVAWVALTDGLPSVRTNRLGIHVSRTALGLTGMALNFGSYMLLPLTEATTIGFTMPIFATLLSALLLREATGPHRWAAILSGFVGILIMIRPDSAHFPPLGLAVALSAAVMTACISLLLRDLGRTEKAGVIVFWFTALSIPPLGLLMLFVGQAHDPLTWALLAGVGITGGCAQLCMTGSLRCAPVSVVLPMDYSTIIWSTMLGLIIWGEWPIGTTWIGAMLIIASGLYIAWREHARARRFASA</sequence>
<feature type="transmembrane region" description="Helical" evidence="6">
    <location>
        <begin position="199"/>
        <end position="217"/>
    </location>
</feature>